<evidence type="ECO:0000313" key="3">
    <source>
        <dbReference type="Proteomes" id="UP001184150"/>
    </source>
</evidence>
<name>A0ABU1MJS8_9SPHN</name>
<keyword evidence="2" id="KW-0238">DNA-binding</keyword>
<comment type="caution">
    <text evidence="2">The sequence shown here is derived from an EMBL/GenBank/DDBJ whole genome shotgun (WGS) entry which is preliminary data.</text>
</comment>
<organism evidence="2 3">
    <name type="scientific">Novosphingobium capsulatum</name>
    <dbReference type="NCBI Taxonomy" id="13688"/>
    <lineage>
        <taxon>Bacteria</taxon>
        <taxon>Pseudomonadati</taxon>
        <taxon>Pseudomonadota</taxon>
        <taxon>Alphaproteobacteria</taxon>
        <taxon>Sphingomonadales</taxon>
        <taxon>Sphingomonadaceae</taxon>
        <taxon>Novosphingobium</taxon>
    </lineage>
</organism>
<evidence type="ECO:0000313" key="2">
    <source>
        <dbReference type="EMBL" id="MDR6510566.1"/>
    </source>
</evidence>
<gene>
    <name evidence="2" type="ORF">J2792_001432</name>
</gene>
<protein>
    <submittedName>
        <fullName evidence="2">DNA-binding CsgD family transcriptional regulator</fullName>
    </submittedName>
</protein>
<sequence length="385" mass="41423">MTHSDSSLLLDLYGSVEHEARWQVVLDTLRDRMGLESVVAQVLSSARSCLQQVWTARDSVSLRHAAIHDSWANSGANPRFHRQRALRHPDTGIGSDFQSLDHSENEHRAMREGLARCGLGPAFWVDFGLSPNSHFSLVFHRKPGDDRDVNAGEVEFLQQLQPHLSQAVSLWLKTSENAARVRTLEQAISATDLAMTSCDRTLRVAWSNPVAETLLAYNRHLGVRNGMLTAHNAQANAALKALVADAATGHADVLALGSPGDDPLHVRAVSGANQAGIGAAARDEVLLLIAAPERRVQIVPSALARLFRLTGAEAQLAAALAAGDTVSEYAARRGITTGTARIQLKQLFGKTGTGRQADLVRLILHSLSAQGNGTLPPVPVPPRPN</sequence>
<accession>A0ABU1MJS8</accession>
<dbReference type="SMART" id="SM00421">
    <property type="entry name" value="HTH_LUXR"/>
    <property type="match status" value="1"/>
</dbReference>
<dbReference type="InterPro" id="IPR016032">
    <property type="entry name" value="Sig_transdc_resp-reg_C-effctor"/>
</dbReference>
<dbReference type="SUPFAM" id="SSF46894">
    <property type="entry name" value="C-terminal effector domain of the bipartite response regulators"/>
    <property type="match status" value="1"/>
</dbReference>
<reference evidence="2 3" key="1">
    <citation type="submission" date="2023-07" db="EMBL/GenBank/DDBJ databases">
        <title>Sorghum-associated microbial communities from plants grown in Nebraska, USA.</title>
        <authorList>
            <person name="Schachtman D."/>
        </authorList>
    </citation>
    <scope>NUCLEOTIDE SEQUENCE [LARGE SCALE GENOMIC DNA]</scope>
    <source>
        <strain evidence="2 3">DS1027</strain>
    </source>
</reference>
<dbReference type="Gene3D" id="1.10.10.10">
    <property type="entry name" value="Winged helix-like DNA-binding domain superfamily/Winged helix DNA-binding domain"/>
    <property type="match status" value="1"/>
</dbReference>
<feature type="domain" description="HTH luxR-type" evidence="1">
    <location>
        <begin position="306"/>
        <end position="363"/>
    </location>
</feature>
<dbReference type="InterPro" id="IPR000792">
    <property type="entry name" value="Tscrpt_reg_LuxR_C"/>
</dbReference>
<keyword evidence="3" id="KW-1185">Reference proteome</keyword>
<dbReference type="Proteomes" id="UP001184150">
    <property type="component" value="Unassembled WGS sequence"/>
</dbReference>
<dbReference type="RefSeq" id="WP_169041595.1">
    <property type="nucleotide sequence ID" value="NZ_JAVDRD010000003.1"/>
</dbReference>
<proteinExistence type="predicted"/>
<evidence type="ECO:0000259" key="1">
    <source>
        <dbReference type="SMART" id="SM00421"/>
    </source>
</evidence>
<dbReference type="EMBL" id="JAVDRD010000003">
    <property type="protein sequence ID" value="MDR6510566.1"/>
    <property type="molecule type" value="Genomic_DNA"/>
</dbReference>
<dbReference type="InterPro" id="IPR036388">
    <property type="entry name" value="WH-like_DNA-bd_sf"/>
</dbReference>
<dbReference type="GO" id="GO:0003677">
    <property type="term" value="F:DNA binding"/>
    <property type="evidence" value="ECO:0007669"/>
    <property type="project" value="UniProtKB-KW"/>
</dbReference>